<name>A0A926NK96_9BACI</name>
<evidence type="ECO:0000313" key="1">
    <source>
        <dbReference type="EMBL" id="MBD1379617.1"/>
    </source>
</evidence>
<evidence type="ECO:0000313" key="2">
    <source>
        <dbReference type="Proteomes" id="UP000626844"/>
    </source>
</evidence>
<dbReference type="AlphaFoldDB" id="A0A926NK96"/>
<protein>
    <submittedName>
        <fullName evidence="1">YtxH domain-containing protein</fullName>
    </submittedName>
</protein>
<sequence length="107" mass="12306">MSNENRLVKNMVIGAAIGALVSLFHKPTRDQVIRQGKEISEKTIEFCKDPSKLTNEVKEKVEEVRKTIDEVSGDVAFVNEKFQELRKTTPQVLELIEETKERFSKKE</sequence>
<dbReference type="Proteomes" id="UP000626844">
    <property type="component" value="Unassembled WGS sequence"/>
</dbReference>
<dbReference type="EMBL" id="JACXAI010000004">
    <property type="protein sequence ID" value="MBD1379617.1"/>
    <property type="molecule type" value="Genomic_DNA"/>
</dbReference>
<accession>A0A926NK96</accession>
<reference evidence="1" key="1">
    <citation type="submission" date="2020-09" db="EMBL/GenBank/DDBJ databases">
        <title>A novel bacterium of genus Bacillus, isolated from South China Sea.</title>
        <authorList>
            <person name="Huang H."/>
            <person name="Mo K."/>
            <person name="Hu Y."/>
        </authorList>
    </citation>
    <scope>NUCLEOTIDE SEQUENCE</scope>
    <source>
        <strain evidence="1">IB182487</strain>
    </source>
</reference>
<proteinExistence type="predicted"/>
<comment type="caution">
    <text evidence="1">The sequence shown here is derived from an EMBL/GenBank/DDBJ whole genome shotgun (WGS) entry which is preliminary data.</text>
</comment>
<gene>
    <name evidence="1" type="ORF">IC621_05185</name>
</gene>
<organism evidence="1 2">
    <name type="scientific">Metabacillus arenae</name>
    <dbReference type="NCBI Taxonomy" id="2771434"/>
    <lineage>
        <taxon>Bacteria</taxon>
        <taxon>Bacillati</taxon>
        <taxon>Bacillota</taxon>
        <taxon>Bacilli</taxon>
        <taxon>Bacillales</taxon>
        <taxon>Bacillaceae</taxon>
        <taxon>Metabacillus</taxon>
    </lineage>
</organism>
<dbReference type="RefSeq" id="WP_191156439.1">
    <property type="nucleotide sequence ID" value="NZ_JACXAI010000004.1"/>
</dbReference>
<keyword evidence="2" id="KW-1185">Reference proteome</keyword>